<keyword evidence="4" id="KW-1185">Reference proteome</keyword>
<keyword evidence="1" id="KW-1133">Transmembrane helix</keyword>
<keyword evidence="2" id="KW-0732">Signal</keyword>
<dbReference type="GO" id="GO:0004720">
    <property type="term" value="F:protein-lysine 6-oxidase activity"/>
    <property type="evidence" value="ECO:0007669"/>
    <property type="project" value="TreeGrafter"/>
</dbReference>
<sequence>MKITITLFLAFAFKRNVRAQLLCGNNDFCSAWQVTTVGGECSLRINICDDGDETTDSSCEPSSFRCSHAARDPENAPVCLAECVPNCGGKECGEDGCGGFCGTCGSGMGCSMYSCVMGVASGSCTEPLNLGNGDIVPVINASERVTITSFGDTAQSIHFDTPSCNTLTSSPEVVFTFEVAGGKHYGYDIRVTGYDTVLQLIKGTCESKGLPDEHPEDHIINCNDDGTPPGDMGSRITGKIDEGIYFLMVDGYSTTDSGQFELSATFVNNCIPLCDGNFCGPDGCGGSCGSCAENEECHVSYNRCFPMNCQPQCKDRECGEDGCGGSCGACSHGFFCLGASIAPDRVTGSIPMSSCEVFKICDHMNPVCEGCGNSQICASDCQCYDSLDNLGDLVIVIEHMLEETFLQDVMIPESSCSLMEGCVKKPGLRRLLRFTSSVLNQGKADISFPEPKERPDLFDYGPCHQHYHFKKFAEYTLFQSDGKKVALHGGKYAYCMEDTARHFDGVNVACDKKYDCGFQGIQKGWLDRYGWSLDCSWIDVTDLEAGDYVLKVQVNPGRVFPEISFDNNAVQIHVTIPKVSGLVSHPLKLLTSRLNATDMHDADNPNALQGAPFGSPVESSAFPHELTGALIACILSFLILLTIK</sequence>
<dbReference type="InParanoid" id="A0A1Z5KRK6"/>
<dbReference type="InterPro" id="IPR001695">
    <property type="entry name" value="Lysyl_oxidase"/>
</dbReference>
<organism evidence="3 4">
    <name type="scientific">Fistulifera solaris</name>
    <name type="common">Oleaginous diatom</name>
    <dbReference type="NCBI Taxonomy" id="1519565"/>
    <lineage>
        <taxon>Eukaryota</taxon>
        <taxon>Sar</taxon>
        <taxon>Stramenopiles</taxon>
        <taxon>Ochrophyta</taxon>
        <taxon>Bacillariophyta</taxon>
        <taxon>Bacillariophyceae</taxon>
        <taxon>Bacillariophycidae</taxon>
        <taxon>Naviculales</taxon>
        <taxon>Naviculaceae</taxon>
        <taxon>Fistulifera</taxon>
    </lineage>
</organism>
<dbReference type="Proteomes" id="UP000198406">
    <property type="component" value="Unassembled WGS sequence"/>
</dbReference>
<dbReference type="EMBL" id="BDSP01000283">
    <property type="protein sequence ID" value="GAX28953.1"/>
    <property type="molecule type" value="Genomic_DNA"/>
</dbReference>
<evidence type="ECO:0000313" key="4">
    <source>
        <dbReference type="Proteomes" id="UP000198406"/>
    </source>
</evidence>
<dbReference type="InterPro" id="IPR050912">
    <property type="entry name" value="LOX-like_protein"/>
</dbReference>
<dbReference type="OrthoDB" id="547291at2759"/>
<keyword evidence="1" id="KW-0812">Transmembrane</keyword>
<feature type="signal peptide" evidence="2">
    <location>
        <begin position="1"/>
        <end position="19"/>
    </location>
</feature>
<evidence type="ECO:0000313" key="3">
    <source>
        <dbReference type="EMBL" id="GAX28953.1"/>
    </source>
</evidence>
<feature type="chain" id="PRO_5012622478" evidence="2">
    <location>
        <begin position="20"/>
        <end position="644"/>
    </location>
</feature>
<dbReference type="PRINTS" id="PR00074">
    <property type="entry name" value="LYSYLOXIDASE"/>
</dbReference>
<dbReference type="AlphaFoldDB" id="A0A1Z5KRK6"/>
<feature type="transmembrane region" description="Helical" evidence="1">
    <location>
        <begin position="626"/>
        <end position="643"/>
    </location>
</feature>
<comment type="caution">
    <text evidence="3">The sequence shown here is derived from an EMBL/GenBank/DDBJ whole genome shotgun (WGS) entry which is preliminary data.</text>
</comment>
<dbReference type="PANTHER" id="PTHR45817:SF8">
    <property type="entry name" value="LYSYL OXIDASE HOMOLOG 1"/>
    <property type="match status" value="1"/>
</dbReference>
<dbReference type="GO" id="GO:0030199">
    <property type="term" value="P:collagen fibril organization"/>
    <property type="evidence" value="ECO:0007669"/>
    <property type="project" value="TreeGrafter"/>
</dbReference>
<dbReference type="GO" id="GO:0005507">
    <property type="term" value="F:copper ion binding"/>
    <property type="evidence" value="ECO:0007669"/>
    <property type="project" value="InterPro"/>
</dbReference>
<name>A0A1Z5KRK6_FISSO</name>
<dbReference type="Pfam" id="PF01186">
    <property type="entry name" value="Lysyl_oxidase"/>
    <property type="match status" value="1"/>
</dbReference>
<keyword evidence="1" id="KW-0472">Membrane</keyword>
<protein>
    <submittedName>
        <fullName evidence="3">Lysyl oxidase-like protein 2/3/4</fullName>
    </submittedName>
</protein>
<evidence type="ECO:0000256" key="2">
    <source>
        <dbReference type="SAM" id="SignalP"/>
    </source>
</evidence>
<dbReference type="GO" id="GO:0005615">
    <property type="term" value="C:extracellular space"/>
    <property type="evidence" value="ECO:0007669"/>
    <property type="project" value="TreeGrafter"/>
</dbReference>
<proteinExistence type="predicted"/>
<evidence type="ECO:0000256" key="1">
    <source>
        <dbReference type="SAM" id="Phobius"/>
    </source>
</evidence>
<gene>
    <name evidence="3" type="ORF">FisN_20Lh279</name>
</gene>
<dbReference type="PANTHER" id="PTHR45817">
    <property type="entry name" value="LYSYL OXIDASE-LIKE-RELATED"/>
    <property type="match status" value="1"/>
</dbReference>
<reference evidence="3 4" key="1">
    <citation type="journal article" date="2015" name="Plant Cell">
        <title>Oil accumulation by the oleaginous diatom Fistulifera solaris as revealed by the genome and transcriptome.</title>
        <authorList>
            <person name="Tanaka T."/>
            <person name="Maeda Y."/>
            <person name="Veluchamy A."/>
            <person name="Tanaka M."/>
            <person name="Abida H."/>
            <person name="Marechal E."/>
            <person name="Bowler C."/>
            <person name="Muto M."/>
            <person name="Sunaga Y."/>
            <person name="Tanaka M."/>
            <person name="Yoshino T."/>
            <person name="Taniguchi T."/>
            <person name="Fukuda Y."/>
            <person name="Nemoto M."/>
            <person name="Matsumoto M."/>
            <person name="Wong P.S."/>
            <person name="Aburatani S."/>
            <person name="Fujibuchi W."/>
        </authorList>
    </citation>
    <scope>NUCLEOTIDE SEQUENCE [LARGE SCALE GENOMIC DNA]</scope>
    <source>
        <strain evidence="3 4">JPCC DA0580</strain>
    </source>
</reference>
<accession>A0A1Z5KRK6</accession>